<evidence type="ECO:0000313" key="11">
    <source>
        <dbReference type="Proteomes" id="UP001163687"/>
    </source>
</evidence>
<dbReference type="Proteomes" id="UP001163687">
    <property type="component" value="Chromosome"/>
</dbReference>
<evidence type="ECO:0000313" key="10">
    <source>
        <dbReference type="EMBL" id="BDG60728.1"/>
    </source>
</evidence>
<dbReference type="AlphaFoldDB" id="A0AA35CLQ9"/>
<dbReference type="InterPro" id="IPR025966">
    <property type="entry name" value="OppC_N"/>
</dbReference>
<feature type="transmembrane region" description="Helical" evidence="7">
    <location>
        <begin position="268"/>
        <end position="291"/>
    </location>
</feature>
<evidence type="ECO:0000256" key="6">
    <source>
        <dbReference type="ARBA" id="ARBA00023136"/>
    </source>
</evidence>
<keyword evidence="2" id="KW-0813">Transport</keyword>
<dbReference type="PANTHER" id="PTHR43386">
    <property type="entry name" value="OLIGOPEPTIDE TRANSPORT SYSTEM PERMEASE PROTEIN APPC"/>
    <property type="match status" value="1"/>
</dbReference>
<reference evidence="10" key="1">
    <citation type="submission" date="2022-03" db="EMBL/GenBank/DDBJ databases">
        <title>Complete genome sequence of Caldinitratiruptor microaerophilus.</title>
        <authorList>
            <person name="Mukaiyama R."/>
            <person name="Nishiyama T."/>
            <person name="Ueda K."/>
        </authorList>
    </citation>
    <scope>NUCLEOTIDE SEQUENCE</scope>
    <source>
        <strain evidence="10">JCM 16183</strain>
    </source>
</reference>
<sequence length="301" mass="31513">MSAAPEPLTAPPYAPVAGRGESLWSIALRRLLRNRRAVAGLVILLALALASALAPVLAPYDRDATDVLHIEEPPSAAHLLGTDELGRDVLSRLLWGGRVSLSVGLVSVTIAVGIGTVLGALAGYYGGWVDTVIMRLTDMVLVFPFFPLALTMSAVLGPSIYNTMIVIGALSWTGVARLVRGEFLSLRTREFAQAAAAMGASDGRIIVRHLLPGAAAPLLVAATLGVASAILGEAGLSFLGLGVPQPVPSWGNMLSGALSYKVLLLEPWLWVPPGILIFLAVLSINLVGDGLRDALDPKLKR</sequence>
<dbReference type="SUPFAM" id="SSF161098">
    <property type="entry name" value="MetI-like"/>
    <property type="match status" value="1"/>
</dbReference>
<dbReference type="InterPro" id="IPR053523">
    <property type="entry name" value="Oligopeptide_permease_AppC"/>
</dbReference>
<organism evidence="10 11">
    <name type="scientific">Caldinitratiruptor microaerophilus</name>
    <dbReference type="NCBI Taxonomy" id="671077"/>
    <lineage>
        <taxon>Bacteria</taxon>
        <taxon>Bacillati</taxon>
        <taxon>Bacillota</taxon>
        <taxon>Clostridia</taxon>
        <taxon>Eubacteriales</taxon>
        <taxon>Symbiobacteriaceae</taxon>
        <taxon>Caldinitratiruptor</taxon>
    </lineage>
</organism>
<dbReference type="KEGG" id="cmic:caldi_18180"/>
<dbReference type="InterPro" id="IPR035906">
    <property type="entry name" value="MetI-like_sf"/>
</dbReference>
<keyword evidence="4 7" id="KW-0812">Transmembrane</keyword>
<feature type="transmembrane region" description="Helical" evidence="7">
    <location>
        <begin position="210"/>
        <end position="231"/>
    </location>
</feature>
<evidence type="ECO:0000256" key="1">
    <source>
        <dbReference type="ARBA" id="ARBA00004651"/>
    </source>
</evidence>
<evidence type="ECO:0000259" key="9">
    <source>
        <dbReference type="Pfam" id="PF12911"/>
    </source>
</evidence>
<dbReference type="EMBL" id="AP025628">
    <property type="protein sequence ID" value="BDG60728.1"/>
    <property type="molecule type" value="Genomic_DNA"/>
</dbReference>
<evidence type="ECO:0000256" key="2">
    <source>
        <dbReference type="ARBA" id="ARBA00022448"/>
    </source>
</evidence>
<comment type="subcellular location">
    <subcellularLocation>
        <location evidence="1">Cell membrane</location>
        <topology evidence="1">Multi-pass membrane protein</topology>
    </subcellularLocation>
</comment>
<keyword evidence="3" id="KW-1003">Cell membrane</keyword>
<dbReference type="InterPro" id="IPR050366">
    <property type="entry name" value="BP-dependent_transpt_permease"/>
</dbReference>
<accession>A0AA35CLQ9</accession>
<keyword evidence="5 7" id="KW-1133">Transmembrane helix</keyword>
<dbReference type="NCBIfam" id="NF045476">
    <property type="entry name" value="Opp4C"/>
    <property type="match status" value="1"/>
</dbReference>
<protein>
    <submittedName>
        <fullName evidence="10">Peptide ABC transporter permease</fullName>
    </submittedName>
</protein>
<name>A0AA35CLQ9_9FIRM</name>
<dbReference type="GO" id="GO:0005886">
    <property type="term" value="C:plasma membrane"/>
    <property type="evidence" value="ECO:0007669"/>
    <property type="project" value="UniProtKB-SubCell"/>
</dbReference>
<dbReference type="CDD" id="cd06261">
    <property type="entry name" value="TM_PBP2"/>
    <property type="match status" value="1"/>
</dbReference>
<feature type="transmembrane region" description="Helical" evidence="7">
    <location>
        <begin position="37"/>
        <end position="58"/>
    </location>
</feature>
<dbReference type="PANTHER" id="PTHR43386:SF1">
    <property type="entry name" value="D,D-DIPEPTIDE TRANSPORT SYSTEM PERMEASE PROTEIN DDPC-RELATED"/>
    <property type="match status" value="1"/>
</dbReference>
<dbReference type="GO" id="GO:0055085">
    <property type="term" value="P:transmembrane transport"/>
    <property type="evidence" value="ECO:0007669"/>
    <property type="project" value="InterPro"/>
</dbReference>
<evidence type="ECO:0000256" key="7">
    <source>
        <dbReference type="SAM" id="Phobius"/>
    </source>
</evidence>
<evidence type="ECO:0000256" key="4">
    <source>
        <dbReference type="ARBA" id="ARBA00022692"/>
    </source>
</evidence>
<feature type="domain" description="ABC transmembrane type-1" evidence="8">
    <location>
        <begin position="115"/>
        <end position="300"/>
    </location>
</feature>
<feature type="transmembrane region" description="Helical" evidence="7">
    <location>
        <begin position="136"/>
        <end position="154"/>
    </location>
</feature>
<evidence type="ECO:0000259" key="8">
    <source>
        <dbReference type="Pfam" id="PF00528"/>
    </source>
</evidence>
<gene>
    <name evidence="10" type="ORF">caldi_18180</name>
</gene>
<evidence type="ECO:0000256" key="3">
    <source>
        <dbReference type="ARBA" id="ARBA00022475"/>
    </source>
</evidence>
<dbReference type="Pfam" id="PF12911">
    <property type="entry name" value="OppC_N"/>
    <property type="match status" value="1"/>
</dbReference>
<keyword evidence="11" id="KW-1185">Reference proteome</keyword>
<evidence type="ECO:0000256" key="5">
    <source>
        <dbReference type="ARBA" id="ARBA00022989"/>
    </source>
</evidence>
<feature type="transmembrane region" description="Helical" evidence="7">
    <location>
        <begin position="160"/>
        <end position="179"/>
    </location>
</feature>
<feature type="transmembrane region" description="Helical" evidence="7">
    <location>
        <begin position="99"/>
        <end position="124"/>
    </location>
</feature>
<keyword evidence="6 7" id="KW-0472">Membrane</keyword>
<dbReference type="InterPro" id="IPR000515">
    <property type="entry name" value="MetI-like"/>
</dbReference>
<feature type="domain" description="Oligopeptide transport permease C-like N-terminal" evidence="9">
    <location>
        <begin position="22"/>
        <end position="74"/>
    </location>
</feature>
<dbReference type="RefSeq" id="WP_406568075.1">
    <property type="nucleotide sequence ID" value="NZ_AP025628.1"/>
</dbReference>
<proteinExistence type="predicted"/>
<dbReference type="Pfam" id="PF00528">
    <property type="entry name" value="BPD_transp_1"/>
    <property type="match status" value="1"/>
</dbReference>
<dbReference type="Gene3D" id="1.10.3720.10">
    <property type="entry name" value="MetI-like"/>
    <property type="match status" value="1"/>
</dbReference>